<keyword evidence="1" id="KW-1185">Reference proteome</keyword>
<dbReference type="Proteomes" id="UP000050792">
    <property type="component" value="Unassembled WGS sequence"/>
</dbReference>
<dbReference type="AlphaFoldDB" id="A0AA85G6A8"/>
<organism evidence="1 2">
    <name type="scientific">Schistosoma rodhaini</name>
    <dbReference type="NCBI Taxonomy" id="6188"/>
    <lineage>
        <taxon>Eukaryota</taxon>
        <taxon>Metazoa</taxon>
        <taxon>Spiralia</taxon>
        <taxon>Lophotrochozoa</taxon>
        <taxon>Platyhelminthes</taxon>
        <taxon>Trematoda</taxon>
        <taxon>Digenea</taxon>
        <taxon>Strigeidida</taxon>
        <taxon>Schistosomatoidea</taxon>
        <taxon>Schistosomatidae</taxon>
        <taxon>Schistosoma</taxon>
    </lineage>
</organism>
<sequence>MMCVTEGIRSFLTPEAFFKKSSNKSWTTKNQLWPWRRSDCYLDCTVSVGVSFILSSDSNTSLLTRSL</sequence>
<evidence type="ECO:0000313" key="2">
    <source>
        <dbReference type="WBParaSite" id="SRDH1_77910.1"/>
    </source>
</evidence>
<accession>A0AA85G6A8</accession>
<protein>
    <submittedName>
        <fullName evidence="2">Uncharacterized protein</fullName>
    </submittedName>
</protein>
<dbReference type="WBParaSite" id="SRDH1_77910.1">
    <property type="protein sequence ID" value="SRDH1_77910.1"/>
    <property type="gene ID" value="SRDH1_77910"/>
</dbReference>
<reference evidence="2" key="2">
    <citation type="submission" date="2023-11" db="UniProtKB">
        <authorList>
            <consortium name="WormBaseParasite"/>
        </authorList>
    </citation>
    <scope>IDENTIFICATION</scope>
</reference>
<proteinExistence type="predicted"/>
<evidence type="ECO:0000313" key="1">
    <source>
        <dbReference type="Proteomes" id="UP000050792"/>
    </source>
</evidence>
<reference evidence="1" key="1">
    <citation type="submission" date="2022-06" db="EMBL/GenBank/DDBJ databases">
        <authorList>
            <person name="Berger JAMES D."/>
            <person name="Berger JAMES D."/>
        </authorList>
    </citation>
    <scope>NUCLEOTIDE SEQUENCE [LARGE SCALE GENOMIC DNA]</scope>
</reference>
<name>A0AA85G6A8_9TREM</name>